<evidence type="ECO:0000259" key="1">
    <source>
        <dbReference type="Pfam" id="PF06283"/>
    </source>
</evidence>
<protein>
    <recommendedName>
        <fullName evidence="1">ThuA-like domain-containing protein</fullName>
    </recommendedName>
</protein>
<dbReference type="InterPro" id="IPR029010">
    <property type="entry name" value="ThuA-like"/>
</dbReference>
<name>A0A918FCK9_AGRME</name>
<dbReference type="SUPFAM" id="SSF52317">
    <property type="entry name" value="Class I glutamine amidotransferase-like"/>
    <property type="match status" value="1"/>
</dbReference>
<reference evidence="2" key="1">
    <citation type="journal article" date="2014" name="Int. J. Syst. Evol. Microbiol.">
        <title>Complete genome sequence of Corynebacterium casei LMG S-19264T (=DSM 44701T), isolated from a smear-ripened cheese.</title>
        <authorList>
            <consortium name="US DOE Joint Genome Institute (JGI-PGF)"/>
            <person name="Walter F."/>
            <person name="Albersmeier A."/>
            <person name="Kalinowski J."/>
            <person name="Ruckert C."/>
        </authorList>
    </citation>
    <scope>NUCLEOTIDE SEQUENCE</scope>
    <source>
        <strain evidence="2">JCM 3346</strain>
    </source>
</reference>
<dbReference type="PANTHER" id="PTHR40469">
    <property type="entry name" value="SECRETED GLYCOSYL HYDROLASE"/>
    <property type="match status" value="1"/>
</dbReference>
<evidence type="ECO:0000313" key="2">
    <source>
        <dbReference type="EMBL" id="GGR27398.1"/>
    </source>
</evidence>
<accession>A0A918FCK9</accession>
<dbReference type="PANTHER" id="PTHR40469:SF2">
    <property type="entry name" value="GALACTOSE-BINDING DOMAIN-LIKE SUPERFAMILY PROTEIN"/>
    <property type="match status" value="1"/>
</dbReference>
<evidence type="ECO:0000313" key="3">
    <source>
        <dbReference type="Proteomes" id="UP000610303"/>
    </source>
</evidence>
<organism evidence="2 3">
    <name type="scientific">Agromyces mediolanus</name>
    <name type="common">Corynebacterium mediolanum</name>
    <dbReference type="NCBI Taxonomy" id="41986"/>
    <lineage>
        <taxon>Bacteria</taxon>
        <taxon>Bacillati</taxon>
        <taxon>Actinomycetota</taxon>
        <taxon>Actinomycetes</taxon>
        <taxon>Micrococcales</taxon>
        <taxon>Microbacteriaceae</taxon>
        <taxon>Agromyces</taxon>
    </lineage>
</organism>
<dbReference type="Pfam" id="PF06283">
    <property type="entry name" value="ThuA"/>
    <property type="match status" value="1"/>
</dbReference>
<dbReference type="RefSeq" id="WP_189085334.1">
    <property type="nucleotide sequence ID" value="NZ_BMRJ01000002.1"/>
</dbReference>
<sequence length="231" mass="24422">MQMTILSGAGRSADPWHPYAETSAAIAEIGSATGFEVKAVPGTLEGLAELSERSSLVVVNAGDPEGPGLDGTVPTAPADADLAALAAERFEAALERGIGILVVHSGAAALREVPAFGGALGARWERGRSWHPDQGDARVLVVGDHPIVRGLSDFEVFDERYTDLVPNADFEATSTVLAVHEEAGRTHPLAWARELGRSRLVYSALGHDARSYRSAGHRALLARALRWLSAM</sequence>
<proteinExistence type="predicted"/>
<dbReference type="AlphaFoldDB" id="A0A918FCK9"/>
<dbReference type="InterPro" id="IPR029062">
    <property type="entry name" value="Class_I_gatase-like"/>
</dbReference>
<keyword evidence="3" id="KW-1185">Reference proteome</keyword>
<feature type="domain" description="ThuA-like" evidence="1">
    <location>
        <begin position="19"/>
        <end position="227"/>
    </location>
</feature>
<dbReference type="Proteomes" id="UP000610303">
    <property type="component" value="Unassembled WGS sequence"/>
</dbReference>
<gene>
    <name evidence="2" type="ORF">GCM10010196_21230</name>
</gene>
<dbReference type="EMBL" id="BMRJ01000002">
    <property type="protein sequence ID" value="GGR27398.1"/>
    <property type="molecule type" value="Genomic_DNA"/>
</dbReference>
<comment type="caution">
    <text evidence="2">The sequence shown here is derived from an EMBL/GenBank/DDBJ whole genome shotgun (WGS) entry which is preliminary data.</text>
</comment>
<dbReference type="Gene3D" id="3.40.50.880">
    <property type="match status" value="1"/>
</dbReference>
<reference evidence="2" key="2">
    <citation type="submission" date="2020-09" db="EMBL/GenBank/DDBJ databases">
        <authorList>
            <person name="Sun Q."/>
            <person name="Ohkuma M."/>
        </authorList>
    </citation>
    <scope>NUCLEOTIDE SEQUENCE</scope>
    <source>
        <strain evidence="2">JCM 3346</strain>
    </source>
</reference>